<comment type="caution">
    <text evidence="2">The sequence shown here is derived from an EMBL/GenBank/DDBJ whole genome shotgun (WGS) entry which is preliminary data.</text>
</comment>
<feature type="compositionally biased region" description="Acidic residues" evidence="1">
    <location>
        <begin position="1"/>
        <end position="17"/>
    </location>
</feature>
<evidence type="ECO:0000313" key="3">
    <source>
        <dbReference type="Proteomes" id="UP000077521"/>
    </source>
</evidence>
<name>A0A8T8SBP8_9BASI</name>
<dbReference type="Proteomes" id="UP000077521">
    <property type="component" value="Unassembled WGS sequence"/>
</dbReference>
<proteinExistence type="predicted"/>
<feature type="region of interest" description="Disordered" evidence="1">
    <location>
        <begin position="1"/>
        <end position="78"/>
    </location>
</feature>
<organism evidence="2 3">
    <name type="scientific">Tilletia indica</name>
    <dbReference type="NCBI Taxonomy" id="43049"/>
    <lineage>
        <taxon>Eukaryota</taxon>
        <taxon>Fungi</taxon>
        <taxon>Dikarya</taxon>
        <taxon>Basidiomycota</taxon>
        <taxon>Ustilaginomycotina</taxon>
        <taxon>Exobasidiomycetes</taxon>
        <taxon>Tilletiales</taxon>
        <taxon>Tilletiaceae</taxon>
        <taxon>Tilletia</taxon>
    </lineage>
</organism>
<feature type="non-terminal residue" evidence="2">
    <location>
        <position position="1"/>
    </location>
</feature>
<accession>A0A8T8SBP8</accession>
<dbReference type="AlphaFoldDB" id="A0A8T8SBP8"/>
<keyword evidence="3" id="KW-1185">Reference proteome</keyword>
<reference evidence="2" key="1">
    <citation type="submission" date="2016-04" db="EMBL/GenBank/DDBJ databases">
        <authorList>
            <person name="Nguyen H.D."/>
            <person name="Samba Siva P."/>
            <person name="Cullis J."/>
            <person name="Levesque C.A."/>
            <person name="Hambleton S."/>
        </authorList>
    </citation>
    <scope>NUCLEOTIDE SEQUENCE</scope>
    <source>
        <strain evidence="2">DAOMC 236416</strain>
    </source>
</reference>
<feature type="compositionally biased region" description="Polar residues" evidence="1">
    <location>
        <begin position="20"/>
        <end position="35"/>
    </location>
</feature>
<reference evidence="2" key="2">
    <citation type="journal article" date="2019" name="IMA Fungus">
        <title>Genome sequencing and comparison of five Tilletia species to identify candidate genes for the detection of regulated species infecting wheat.</title>
        <authorList>
            <person name="Nguyen H.D.T."/>
            <person name="Sultana T."/>
            <person name="Kesanakurti P."/>
            <person name="Hambleton S."/>
        </authorList>
    </citation>
    <scope>NUCLEOTIDE SEQUENCE</scope>
    <source>
        <strain evidence="2">DAOMC 236416</strain>
    </source>
</reference>
<gene>
    <name evidence="2" type="ORF">A4X13_0g9048</name>
</gene>
<feature type="compositionally biased region" description="Low complexity" evidence="1">
    <location>
        <begin position="66"/>
        <end position="78"/>
    </location>
</feature>
<protein>
    <submittedName>
        <fullName evidence="2">Uncharacterized protein</fullName>
    </submittedName>
</protein>
<evidence type="ECO:0000313" key="2">
    <source>
        <dbReference type="EMBL" id="KAE8236726.1"/>
    </source>
</evidence>
<evidence type="ECO:0000256" key="1">
    <source>
        <dbReference type="SAM" id="MobiDB-lite"/>
    </source>
</evidence>
<dbReference type="EMBL" id="LWDF02002086">
    <property type="protein sequence ID" value="KAE8236726.1"/>
    <property type="molecule type" value="Genomic_DNA"/>
</dbReference>
<feature type="compositionally biased region" description="Polar residues" evidence="1">
    <location>
        <begin position="45"/>
        <end position="54"/>
    </location>
</feature>
<sequence>MAIEDDDYPEQEEEDVMASDSGTKLFTAATGSQGLEQEVEEGTHSTEVPTTSRGSGFAPSVYEIPSQSNDASSSSASQ</sequence>